<feature type="region of interest" description="Disordered" evidence="1">
    <location>
        <begin position="96"/>
        <end position="119"/>
    </location>
</feature>
<dbReference type="AlphaFoldDB" id="A0A7W9M461"/>
<dbReference type="RefSeq" id="WP_184926405.1">
    <property type="nucleotide sequence ID" value="NZ_JACHMO010000001.1"/>
</dbReference>
<name>A0A7W9M461_9PSEU</name>
<keyword evidence="3" id="KW-1185">Reference proteome</keyword>
<organism evidence="2 3">
    <name type="scientific">Saccharothrix ecbatanensis</name>
    <dbReference type="NCBI Taxonomy" id="1105145"/>
    <lineage>
        <taxon>Bacteria</taxon>
        <taxon>Bacillati</taxon>
        <taxon>Actinomycetota</taxon>
        <taxon>Actinomycetes</taxon>
        <taxon>Pseudonocardiales</taxon>
        <taxon>Pseudonocardiaceae</taxon>
        <taxon>Saccharothrix</taxon>
    </lineage>
</organism>
<proteinExistence type="predicted"/>
<evidence type="ECO:0000256" key="1">
    <source>
        <dbReference type="SAM" id="MobiDB-lite"/>
    </source>
</evidence>
<evidence type="ECO:0000313" key="3">
    <source>
        <dbReference type="Proteomes" id="UP000552097"/>
    </source>
</evidence>
<reference evidence="2 3" key="1">
    <citation type="submission" date="2020-08" db="EMBL/GenBank/DDBJ databases">
        <title>Sequencing the genomes of 1000 actinobacteria strains.</title>
        <authorList>
            <person name="Klenk H.-P."/>
        </authorList>
    </citation>
    <scope>NUCLEOTIDE SEQUENCE [LARGE SCALE GENOMIC DNA]</scope>
    <source>
        <strain evidence="2 3">DSM 45486</strain>
    </source>
</reference>
<sequence length="119" mass="13093">MSGRQMSVDERTVLHHVLSDYPVLHAQVDKAKVIRPWAPGSTSVDLHVPDDSPPCDNLPSPLSFPIADDAGTFTGWLLVWLEHGRLSALEHAWVTDEQPTELPPARQTGKHDGNTLSRA</sequence>
<gene>
    <name evidence="2" type="ORF">F4560_006422</name>
</gene>
<protein>
    <submittedName>
        <fullName evidence="2">Uncharacterized protein</fullName>
    </submittedName>
</protein>
<dbReference type="Proteomes" id="UP000552097">
    <property type="component" value="Unassembled WGS sequence"/>
</dbReference>
<accession>A0A7W9M461</accession>
<comment type="caution">
    <text evidence="2">The sequence shown here is derived from an EMBL/GenBank/DDBJ whole genome shotgun (WGS) entry which is preliminary data.</text>
</comment>
<dbReference type="EMBL" id="JACHMO010000001">
    <property type="protein sequence ID" value="MBB5806654.1"/>
    <property type="molecule type" value="Genomic_DNA"/>
</dbReference>
<evidence type="ECO:0000313" key="2">
    <source>
        <dbReference type="EMBL" id="MBB5806654.1"/>
    </source>
</evidence>